<dbReference type="InterPro" id="IPR021109">
    <property type="entry name" value="Peptidase_aspartic_dom_sf"/>
</dbReference>
<evidence type="ECO:0000313" key="4">
    <source>
        <dbReference type="Proteomes" id="UP001168821"/>
    </source>
</evidence>
<keyword evidence="1" id="KW-0479">Metal-binding</keyword>
<dbReference type="InterPro" id="IPR001878">
    <property type="entry name" value="Znf_CCHC"/>
</dbReference>
<keyword evidence="4" id="KW-1185">Reference proteome</keyword>
<evidence type="ECO:0000259" key="2">
    <source>
        <dbReference type="PROSITE" id="PS50158"/>
    </source>
</evidence>
<dbReference type="Gene3D" id="4.10.60.10">
    <property type="entry name" value="Zinc finger, CCHC-type"/>
    <property type="match status" value="1"/>
</dbReference>
<protein>
    <recommendedName>
        <fullName evidence="2">CCHC-type domain-containing protein</fullName>
    </recommendedName>
</protein>
<keyword evidence="1" id="KW-0863">Zinc-finger</keyword>
<dbReference type="Gene3D" id="2.40.70.10">
    <property type="entry name" value="Acid Proteases"/>
    <property type="match status" value="1"/>
</dbReference>
<organism evidence="3 4">
    <name type="scientific">Zophobas morio</name>
    <dbReference type="NCBI Taxonomy" id="2755281"/>
    <lineage>
        <taxon>Eukaryota</taxon>
        <taxon>Metazoa</taxon>
        <taxon>Ecdysozoa</taxon>
        <taxon>Arthropoda</taxon>
        <taxon>Hexapoda</taxon>
        <taxon>Insecta</taxon>
        <taxon>Pterygota</taxon>
        <taxon>Neoptera</taxon>
        <taxon>Endopterygota</taxon>
        <taxon>Coleoptera</taxon>
        <taxon>Polyphaga</taxon>
        <taxon>Cucujiformia</taxon>
        <taxon>Tenebrionidae</taxon>
        <taxon>Zophobas</taxon>
    </lineage>
</organism>
<dbReference type="EMBL" id="JALNTZ010000005">
    <property type="protein sequence ID" value="KAJ3651574.1"/>
    <property type="molecule type" value="Genomic_DNA"/>
</dbReference>
<accession>A0AA38IA43</accession>
<gene>
    <name evidence="3" type="ORF">Zmor_017604</name>
</gene>
<dbReference type="Proteomes" id="UP001168821">
    <property type="component" value="Unassembled WGS sequence"/>
</dbReference>
<keyword evidence="1" id="KW-0862">Zinc</keyword>
<dbReference type="GO" id="GO:0003676">
    <property type="term" value="F:nucleic acid binding"/>
    <property type="evidence" value="ECO:0007669"/>
    <property type="project" value="InterPro"/>
</dbReference>
<dbReference type="AlphaFoldDB" id="A0AA38IA43"/>
<name>A0AA38IA43_9CUCU</name>
<evidence type="ECO:0000313" key="3">
    <source>
        <dbReference type="EMBL" id="KAJ3651574.1"/>
    </source>
</evidence>
<comment type="caution">
    <text evidence="3">The sequence shown here is derived from an EMBL/GenBank/DDBJ whole genome shotgun (WGS) entry which is preliminary data.</text>
</comment>
<dbReference type="PROSITE" id="PS50158">
    <property type="entry name" value="ZF_CCHC"/>
    <property type="match status" value="1"/>
</dbReference>
<proteinExistence type="predicted"/>
<evidence type="ECO:0000256" key="1">
    <source>
        <dbReference type="PROSITE-ProRule" id="PRU00047"/>
    </source>
</evidence>
<dbReference type="SMART" id="SM00343">
    <property type="entry name" value="ZnF_C2HC"/>
    <property type="match status" value="2"/>
</dbReference>
<reference evidence="3" key="1">
    <citation type="journal article" date="2023" name="G3 (Bethesda)">
        <title>Whole genome assemblies of Zophobas morio and Tenebrio molitor.</title>
        <authorList>
            <person name="Kaur S."/>
            <person name="Stinson S.A."/>
            <person name="diCenzo G.C."/>
        </authorList>
    </citation>
    <scope>NUCLEOTIDE SEQUENCE</scope>
    <source>
        <strain evidence="3">QUZm001</strain>
    </source>
</reference>
<feature type="domain" description="CCHC-type" evidence="2">
    <location>
        <begin position="180"/>
        <end position="195"/>
    </location>
</feature>
<dbReference type="GO" id="GO:0008270">
    <property type="term" value="F:zinc ion binding"/>
    <property type="evidence" value="ECO:0007669"/>
    <property type="project" value="UniProtKB-KW"/>
</dbReference>
<sequence length="430" mass="48955">MLLESSAATWWQGIKPSTKDWQSAVNILREVYSKKLPPHAVFRELSAREQTQHEATDIFVAKFRVLIAQLPYSVAEEMQLDMVYGLLALNSRKRLTRSEINSFKDLLKCASEIEQSFRESGFREQERNTNQDGMQIKKLRPRCEHCKKFGHLKNECRQLEKENDDKELSKSTSARSKPECYGCGTPGYYRWNCPKCKEKADVKTNFFEFSRLSLENESSCDAPILPLEVKGAKGIGLADSGSKWNIAGHTLYKVLQDKGVKFETMDAVVTLADGIPRDKKLLVTNVDVKIKDKITPTSFVIMPYLTQNHTLLGREFLKKVNIGIDFQNECWFFRDKPEHTFKCGIKTNSVNINPITLRQNEAQKIKDTAKDEINTLLQKNSTIFEQGGETTFGTHQINTQNAVPISVPPYLLNEPENRQPASLLQTPTPS</sequence>